<evidence type="ECO:0000313" key="4">
    <source>
        <dbReference type="EMBL" id="SEA04625.1"/>
    </source>
</evidence>
<dbReference type="CDD" id="cd01285">
    <property type="entry name" value="nucleoside_deaminase"/>
    <property type="match status" value="1"/>
</dbReference>
<evidence type="ECO:0000256" key="1">
    <source>
        <dbReference type="ARBA" id="ARBA00022723"/>
    </source>
</evidence>
<keyword evidence="2" id="KW-0862">Zinc</keyword>
<dbReference type="PANTHER" id="PTHR11079:SF202">
    <property type="entry name" value="TRNA-SPECIFIC ADENOSINE DEAMINASE"/>
    <property type="match status" value="1"/>
</dbReference>
<dbReference type="InterPro" id="IPR002125">
    <property type="entry name" value="CMP_dCMP_dom"/>
</dbReference>
<dbReference type="GO" id="GO:0052717">
    <property type="term" value="F:tRNA-specific adenosine-34 deaminase activity"/>
    <property type="evidence" value="ECO:0007669"/>
    <property type="project" value="UniProtKB-EC"/>
</dbReference>
<dbReference type="EMBL" id="FNQR01000002">
    <property type="protein sequence ID" value="SEA04625.1"/>
    <property type="molecule type" value="Genomic_DNA"/>
</dbReference>
<dbReference type="GO" id="GO:0002100">
    <property type="term" value="P:tRNA wobble adenosine to inosine editing"/>
    <property type="evidence" value="ECO:0007669"/>
    <property type="project" value="InterPro"/>
</dbReference>
<organism evidence="4 5">
    <name type="scientific">Thalassobacillus cyri</name>
    <dbReference type="NCBI Taxonomy" id="571932"/>
    <lineage>
        <taxon>Bacteria</taxon>
        <taxon>Bacillati</taxon>
        <taxon>Bacillota</taxon>
        <taxon>Bacilli</taxon>
        <taxon>Bacillales</taxon>
        <taxon>Bacillaceae</taxon>
        <taxon>Thalassobacillus</taxon>
    </lineage>
</organism>
<proteinExistence type="predicted"/>
<dbReference type="Gene3D" id="3.40.140.10">
    <property type="entry name" value="Cytidine Deaminase, domain 2"/>
    <property type="match status" value="1"/>
</dbReference>
<dbReference type="Proteomes" id="UP000198584">
    <property type="component" value="Unassembled WGS sequence"/>
</dbReference>
<evidence type="ECO:0000313" key="5">
    <source>
        <dbReference type="Proteomes" id="UP000198584"/>
    </source>
</evidence>
<reference evidence="5" key="1">
    <citation type="submission" date="2016-10" db="EMBL/GenBank/DDBJ databases">
        <authorList>
            <person name="Varghese N."/>
            <person name="Submissions S."/>
        </authorList>
    </citation>
    <scope>NUCLEOTIDE SEQUENCE [LARGE SCALE GENOMIC DNA]</scope>
    <source>
        <strain evidence="5">CCM7597</strain>
    </source>
</reference>
<dbReference type="PROSITE" id="PS00903">
    <property type="entry name" value="CYT_DCMP_DEAMINASES_1"/>
    <property type="match status" value="1"/>
</dbReference>
<dbReference type="InterPro" id="IPR016192">
    <property type="entry name" value="APOBEC/CMP_deaminase_Zn-bd"/>
</dbReference>
<accession>A0A1H3XYU1</accession>
<dbReference type="AlphaFoldDB" id="A0A1H3XYU1"/>
<dbReference type="STRING" id="571932.SAMN05421743_102312"/>
<dbReference type="GO" id="GO:0008270">
    <property type="term" value="F:zinc ion binding"/>
    <property type="evidence" value="ECO:0007669"/>
    <property type="project" value="InterPro"/>
</dbReference>
<dbReference type="InterPro" id="IPR016193">
    <property type="entry name" value="Cytidine_deaminase-like"/>
</dbReference>
<dbReference type="SUPFAM" id="SSF53927">
    <property type="entry name" value="Cytidine deaminase-like"/>
    <property type="match status" value="1"/>
</dbReference>
<protein>
    <submittedName>
        <fullName evidence="4">tRNA(Adenine34) deaminase</fullName>
    </submittedName>
</protein>
<keyword evidence="1" id="KW-0479">Metal-binding</keyword>
<name>A0A1H3XYU1_9BACI</name>
<evidence type="ECO:0000259" key="3">
    <source>
        <dbReference type="PROSITE" id="PS51747"/>
    </source>
</evidence>
<dbReference type="PROSITE" id="PS51747">
    <property type="entry name" value="CYT_DCMP_DEAMINASES_2"/>
    <property type="match status" value="1"/>
</dbReference>
<evidence type="ECO:0000256" key="2">
    <source>
        <dbReference type="ARBA" id="ARBA00022833"/>
    </source>
</evidence>
<dbReference type="RefSeq" id="WP_093042543.1">
    <property type="nucleotide sequence ID" value="NZ_FNQR01000002.1"/>
</dbReference>
<keyword evidence="5" id="KW-1185">Reference proteome</keyword>
<feature type="domain" description="CMP/dCMP-type deaminase" evidence="3">
    <location>
        <begin position="8"/>
        <end position="131"/>
    </location>
</feature>
<dbReference type="Pfam" id="PF00383">
    <property type="entry name" value="dCMP_cyt_deam_1"/>
    <property type="match status" value="1"/>
</dbReference>
<dbReference type="OrthoDB" id="9802676at2"/>
<sequence>MVEKFNELNHEFFMDEALQEAEKAGKRNDKPIGAVIVHNSEIITRGSNQIKTSKDNIAHAEIEALHNNADYLQEHARECVLYTTVEPCIMCISALIMANIRNVVFAVEDKYMGTEKMIKNLPYIDERLHNYLGGIRAEESANLIKTYSSFDAEVILEGYRPC</sequence>
<gene>
    <name evidence="4" type="ORF">SAMN05421743_102312</name>
</gene>
<dbReference type="PANTHER" id="PTHR11079">
    <property type="entry name" value="CYTOSINE DEAMINASE FAMILY MEMBER"/>
    <property type="match status" value="1"/>
</dbReference>